<dbReference type="Gramene" id="ONK74122">
    <property type="protein sequence ID" value="ONK74122"/>
    <property type="gene ID" value="A4U43_C03F3000"/>
</dbReference>
<dbReference type="PANTHER" id="PTHR12736:SF25">
    <property type="entry name" value="LANC-LIKE PROTEIN GCL1"/>
    <property type="match status" value="1"/>
</dbReference>
<comment type="similarity">
    <text evidence="1">Belongs to the LanC-like protein family.</text>
</comment>
<protein>
    <recommendedName>
        <fullName evidence="4">LanC-like protein GCL1</fullName>
    </recommendedName>
</protein>
<dbReference type="PANTHER" id="PTHR12736">
    <property type="entry name" value="LANC-LIKE PROTEIN"/>
    <property type="match status" value="1"/>
</dbReference>
<dbReference type="SMART" id="SM01260">
    <property type="entry name" value="LANC_like"/>
    <property type="match status" value="1"/>
</dbReference>
<dbReference type="Gene3D" id="1.50.10.10">
    <property type="match status" value="1"/>
</dbReference>
<dbReference type="GO" id="GO:0005886">
    <property type="term" value="C:plasma membrane"/>
    <property type="evidence" value="ECO:0007669"/>
    <property type="project" value="TreeGrafter"/>
</dbReference>
<dbReference type="CDD" id="cd04794">
    <property type="entry name" value="euk_LANCL"/>
    <property type="match status" value="1"/>
</dbReference>
<evidence type="ECO:0008006" key="4">
    <source>
        <dbReference type="Google" id="ProtNLM"/>
    </source>
</evidence>
<accession>A0A5P1F7F8</accession>
<dbReference type="OrthoDB" id="10257263at2759"/>
<dbReference type="InterPro" id="IPR007822">
    <property type="entry name" value="LANC-like"/>
</dbReference>
<name>A0A5P1F7F8_ASPOF</name>
<evidence type="ECO:0000313" key="2">
    <source>
        <dbReference type="EMBL" id="ONK74122.1"/>
    </source>
</evidence>
<dbReference type="AlphaFoldDB" id="A0A5P1F7F8"/>
<dbReference type="InterPro" id="IPR012341">
    <property type="entry name" value="6hp_glycosidase-like_sf"/>
</dbReference>
<dbReference type="GO" id="GO:0031179">
    <property type="term" value="P:peptide modification"/>
    <property type="evidence" value="ECO:0007669"/>
    <property type="project" value="InterPro"/>
</dbReference>
<dbReference type="PRINTS" id="PR01950">
    <property type="entry name" value="LANCSUPER"/>
</dbReference>
<keyword evidence="3" id="KW-1185">Reference proteome</keyword>
<proteinExistence type="inferred from homology"/>
<sequence>MSTAMVRESEHEEEMVERIEPIHVSDVSLESFLKAAVSLKNKVVDATWTMRKDALVDPTAYTGLLGTAMVCLRSYEATGCSGDLNLCAEIADTCTVVARNCNRDLTFLCGRAGVYALGAVVANYRDDQARRDLFLDLFFEAASDPALPVGPEDGGFGMPYELLHGRAGFLYAALFINQYLGPHTIPDQILNPIINAVLAGGRAGSSVNSDCPLMYRWHGTRYMGAAHGLAGVLHVLLQFRLERKEDAEDVKEAIRYLIRSRFGQSGNYPLSEGNRRDWLVQWSHGAGGVGIMLCKAAQVFPSDREFRNAAIEAGEVVWKRGLNHKLSLSDGISGNTYTFLSLYNLTKEQIYLERAKAFCEFLYHNAEKLMASSPINDVESKYSLFQGLGGVACLWFDLISPENARFPGFEL</sequence>
<dbReference type="Pfam" id="PF05147">
    <property type="entry name" value="LANC_like"/>
    <property type="match status" value="1"/>
</dbReference>
<dbReference type="PRINTS" id="PR01951">
    <property type="entry name" value="LANCEUKARYTE"/>
</dbReference>
<reference evidence="3" key="1">
    <citation type="journal article" date="2017" name="Nat. Commun.">
        <title>The asparagus genome sheds light on the origin and evolution of a young Y chromosome.</title>
        <authorList>
            <person name="Harkess A."/>
            <person name="Zhou J."/>
            <person name="Xu C."/>
            <person name="Bowers J.E."/>
            <person name="Van der Hulst R."/>
            <person name="Ayyampalayam S."/>
            <person name="Mercati F."/>
            <person name="Riccardi P."/>
            <person name="McKain M.R."/>
            <person name="Kakrana A."/>
            <person name="Tang H."/>
            <person name="Ray J."/>
            <person name="Groenendijk J."/>
            <person name="Arikit S."/>
            <person name="Mathioni S.M."/>
            <person name="Nakano M."/>
            <person name="Shan H."/>
            <person name="Telgmann-Rauber A."/>
            <person name="Kanno A."/>
            <person name="Yue Z."/>
            <person name="Chen H."/>
            <person name="Li W."/>
            <person name="Chen Y."/>
            <person name="Xu X."/>
            <person name="Zhang Y."/>
            <person name="Luo S."/>
            <person name="Chen H."/>
            <person name="Gao J."/>
            <person name="Mao Z."/>
            <person name="Pires J.C."/>
            <person name="Luo M."/>
            <person name="Kudrna D."/>
            <person name="Wing R.A."/>
            <person name="Meyers B.C."/>
            <person name="Yi K."/>
            <person name="Kong H."/>
            <person name="Lavrijsen P."/>
            <person name="Sunseri F."/>
            <person name="Falavigna A."/>
            <person name="Ye Y."/>
            <person name="Leebens-Mack J.H."/>
            <person name="Chen G."/>
        </authorList>
    </citation>
    <scope>NUCLEOTIDE SEQUENCE [LARGE SCALE GENOMIC DNA]</scope>
    <source>
        <strain evidence="3">cv. DH0086</strain>
    </source>
</reference>
<dbReference type="SUPFAM" id="SSF158745">
    <property type="entry name" value="LanC-like"/>
    <property type="match status" value="1"/>
</dbReference>
<dbReference type="InterPro" id="IPR020464">
    <property type="entry name" value="LanC-like_prot_euk"/>
</dbReference>
<evidence type="ECO:0000313" key="3">
    <source>
        <dbReference type="Proteomes" id="UP000243459"/>
    </source>
</evidence>
<dbReference type="Proteomes" id="UP000243459">
    <property type="component" value="Chromosome 3"/>
</dbReference>
<evidence type="ECO:0000256" key="1">
    <source>
        <dbReference type="ARBA" id="ARBA00007179"/>
    </source>
</evidence>
<gene>
    <name evidence="2" type="ORF">A4U43_C03F3000</name>
</gene>
<organism evidence="2 3">
    <name type="scientific">Asparagus officinalis</name>
    <name type="common">Garden asparagus</name>
    <dbReference type="NCBI Taxonomy" id="4686"/>
    <lineage>
        <taxon>Eukaryota</taxon>
        <taxon>Viridiplantae</taxon>
        <taxon>Streptophyta</taxon>
        <taxon>Embryophyta</taxon>
        <taxon>Tracheophyta</taxon>
        <taxon>Spermatophyta</taxon>
        <taxon>Magnoliopsida</taxon>
        <taxon>Liliopsida</taxon>
        <taxon>Asparagales</taxon>
        <taxon>Asparagaceae</taxon>
        <taxon>Asparagoideae</taxon>
        <taxon>Asparagus</taxon>
    </lineage>
</organism>
<dbReference type="EMBL" id="CM007383">
    <property type="protein sequence ID" value="ONK74122.1"/>
    <property type="molecule type" value="Genomic_DNA"/>
</dbReference>
<dbReference type="GO" id="GO:0005975">
    <property type="term" value="P:carbohydrate metabolic process"/>
    <property type="evidence" value="ECO:0007669"/>
    <property type="project" value="InterPro"/>
</dbReference>
<dbReference type="OMA" id="PCVDDNR"/>